<accession>A0A4R5NNT8</accession>
<sequence length="199" mass="21518">MIIIKQNRAYEISILALFIAIVIIQNVVPILGYIPIGPLSLVTIHVTVSIAAIILGTKNGAIVGGVWGLTAWVRAFAWPTSPMAVYVMVNPLISVLPRIMVGVVAGLLFHYLYKRFNNQLAMALSGLAGALVNTILVLGFIFIFYQFGGIPLTKLHINALMPYLLGVIATNGIPEAIMAAVLVPLIATPLMRFRKSVKK</sequence>
<feature type="transmembrane region" description="Helical" evidence="1">
    <location>
        <begin position="165"/>
        <end position="190"/>
    </location>
</feature>
<keyword evidence="1" id="KW-0812">Transmembrane</keyword>
<dbReference type="STRING" id="1122149.FD44_GL000056"/>
<feature type="transmembrane region" description="Helical" evidence="1">
    <location>
        <begin position="95"/>
        <end position="113"/>
    </location>
</feature>
<evidence type="ECO:0008006" key="4">
    <source>
        <dbReference type="Google" id="ProtNLM"/>
    </source>
</evidence>
<name>A0A4R5NNT8_9LACO</name>
<comment type="caution">
    <text evidence="2">The sequence shown here is derived from an EMBL/GenBank/DDBJ whole genome shotgun (WGS) entry which is preliminary data.</text>
</comment>
<keyword evidence="1" id="KW-0472">Membrane</keyword>
<dbReference type="EMBL" id="PUFO01000044">
    <property type="protein sequence ID" value="TDG78228.1"/>
    <property type="molecule type" value="Genomic_DNA"/>
</dbReference>
<dbReference type="Gene3D" id="1.10.1760.20">
    <property type="match status" value="1"/>
</dbReference>
<dbReference type="InterPro" id="IPR024529">
    <property type="entry name" value="ECF_trnsprt_substrate-spec"/>
</dbReference>
<keyword evidence="1" id="KW-1133">Transmembrane helix</keyword>
<feature type="transmembrane region" description="Helical" evidence="1">
    <location>
        <begin position="120"/>
        <end position="145"/>
    </location>
</feature>
<protein>
    <recommendedName>
        <fullName evidence="4">ECF transporter S component</fullName>
    </recommendedName>
</protein>
<gene>
    <name evidence="2" type="ORF">C5L31_001414</name>
</gene>
<dbReference type="Proteomes" id="UP000294854">
    <property type="component" value="Unassembled WGS sequence"/>
</dbReference>
<feature type="transmembrane region" description="Helical" evidence="1">
    <location>
        <begin position="39"/>
        <end position="57"/>
    </location>
</feature>
<organism evidence="2 3">
    <name type="scientific">Secundilactobacillus malefermentans</name>
    <dbReference type="NCBI Taxonomy" id="176292"/>
    <lineage>
        <taxon>Bacteria</taxon>
        <taxon>Bacillati</taxon>
        <taxon>Bacillota</taxon>
        <taxon>Bacilli</taxon>
        <taxon>Lactobacillales</taxon>
        <taxon>Lactobacillaceae</taxon>
        <taxon>Secundilactobacillus</taxon>
    </lineage>
</organism>
<evidence type="ECO:0000313" key="2">
    <source>
        <dbReference type="EMBL" id="TDG78228.1"/>
    </source>
</evidence>
<evidence type="ECO:0000313" key="3">
    <source>
        <dbReference type="Proteomes" id="UP000294854"/>
    </source>
</evidence>
<proteinExistence type="predicted"/>
<dbReference type="GO" id="GO:0022857">
    <property type="term" value="F:transmembrane transporter activity"/>
    <property type="evidence" value="ECO:0007669"/>
    <property type="project" value="InterPro"/>
</dbReference>
<keyword evidence="3" id="KW-1185">Reference proteome</keyword>
<dbReference type="Pfam" id="PF12822">
    <property type="entry name" value="ECF_trnsprt"/>
    <property type="match status" value="1"/>
</dbReference>
<evidence type="ECO:0000256" key="1">
    <source>
        <dbReference type="SAM" id="Phobius"/>
    </source>
</evidence>
<dbReference type="AlphaFoldDB" id="A0A4R5NNT8"/>
<feature type="transmembrane region" description="Helical" evidence="1">
    <location>
        <begin position="12"/>
        <end position="33"/>
    </location>
</feature>
<reference evidence="2 3" key="1">
    <citation type="journal article" date="2019" name="Appl. Microbiol. Biotechnol.">
        <title>Uncovering carbohydrate metabolism through a genotype-phenotype association study of 56 lactic acid bacteria genomes.</title>
        <authorList>
            <person name="Buron-Moles G."/>
            <person name="Chailyan A."/>
            <person name="Dolejs I."/>
            <person name="Forster J."/>
            <person name="Miks M.H."/>
        </authorList>
    </citation>
    <scope>NUCLEOTIDE SEQUENCE [LARGE SCALE GENOMIC DNA]</scope>
    <source>
        <strain evidence="2 3">ATCC 49373</strain>
    </source>
</reference>